<dbReference type="OMA" id="MDVGDIH"/>
<evidence type="ECO:0000256" key="4">
    <source>
        <dbReference type="ARBA" id="ARBA00023136"/>
    </source>
</evidence>
<dbReference type="InterPro" id="IPR029052">
    <property type="entry name" value="Metallo-depent_PP-like"/>
</dbReference>
<evidence type="ECO:0000313" key="9">
    <source>
        <dbReference type="RefSeq" id="XP_055874686.1"/>
    </source>
</evidence>
<dbReference type="PANTHER" id="PTHR13315:SF4">
    <property type="entry name" value="METALLOPHOSPHOESTERASE, ISOFORM E"/>
    <property type="match status" value="1"/>
</dbReference>
<dbReference type="GO" id="GO:0016020">
    <property type="term" value="C:membrane"/>
    <property type="evidence" value="ECO:0007669"/>
    <property type="project" value="UniProtKB-SubCell"/>
</dbReference>
<evidence type="ECO:0000256" key="2">
    <source>
        <dbReference type="ARBA" id="ARBA00022692"/>
    </source>
</evidence>
<dbReference type="PANTHER" id="PTHR13315">
    <property type="entry name" value="METALLO PHOSPHOESTERASE RELATED"/>
    <property type="match status" value="1"/>
</dbReference>
<protein>
    <submittedName>
        <fullName evidence="8 9">Uncharacterized protein LOC106071454</fullName>
    </submittedName>
</protein>
<sequence length="368" mass="42683">MVSVLLMQRRLRNLTINKLVVILLLTAAAFNEFLVYTFQSFRWQSIPLDRDPGEEMVILLISDPQLIGIQDEIGFPVGMLARWDSDSFLRKTFSRVYEHTRPDVIIFLGDIMDEGSKATDAEYQSYVERFDSIFYEKVYTKTIVVPGDNDVGGEGSDFRTQFKVSRFEKHFENLTGVVSHKFVDFLKLDNRRSHDMIIETKQLIHNMASRLKAPYRFIVNHESMIAKPKSSIYPILYMAQPNLIFSGHWHLSQMFTCETCLSDNEDMNYWPFHHKDISNVADFVEVDLTNLIALSEIMVPTCSYRMGVPNMGYGVAVLNKSGHLNYTVLWLPSRYKLLYIYIGVLVFVAVLLIIEFIFWPLSTKDLHR</sequence>
<keyword evidence="2 5" id="KW-0812">Transmembrane</keyword>
<dbReference type="RefSeq" id="XP_055874686.1">
    <property type="nucleotide sequence ID" value="XM_056018711.1"/>
</dbReference>
<reference evidence="8 9" key="1">
    <citation type="submission" date="2025-04" db="UniProtKB">
        <authorList>
            <consortium name="RefSeq"/>
        </authorList>
    </citation>
    <scope>IDENTIFICATION</scope>
</reference>
<evidence type="ECO:0000313" key="8">
    <source>
        <dbReference type="RefSeq" id="XP_055874685.1"/>
    </source>
</evidence>
<dbReference type="GO" id="GO:0016787">
    <property type="term" value="F:hydrolase activity"/>
    <property type="evidence" value="ECO:0007669"/>
    <property type="project" value="InterPro"/>
</dbReference>
<dbReference type="InterPro" id="IPR004843">
    <property type="entry name" value="Calcineurin-like_PHP"/>
</dbReference>
<proteinExistence type="predicted"/>
<dbReference type="GO" id="GO:0005783">
    <property type="term" value="C:endoplasmic reticulum"/>
    <property type="evidence" value="ECO:0007669"/>
    <property type="project" value="TreeGrafter"/>
</dbReference>
<gene>
    <name evidence="8 9 10 11" type="primary">LOC106071454</name>
</gene>
<evidence type="ECO:0000313" key="7">
    <source>
        <dbReference type="Proteomes" id="UP001165740"/>
    </source>
</evidence>
<feature type="transmembrane region" description="Helical" evidence="5">
    <location>
        <begin position="338"/>
        <end position="361"/>
    </location>
</feature>
<dbReference type="Pfam" id="PF00149">
    <property type="entry name" value="Metallophos"/>
    <property type="match status" value="1"/>
</dbReference>
<evidence type="ECO:0000256" key="3">
    <source>
        <dbReference type="ARBA" id="ARBA00022989"/>
    </source>
</evidence>
<evidence type="ECO:0000256" key="1">
    <source>
        <dbReference type="ARBA" id="ARBA00004141"/>
    </source>
</evidence>
<organism evidence="7 10">
    <name type="scientific">Biomphalaria glabrata</name>
    <name type="common">Bloodfluke planorb</name>
    <name type="synonym">Freshwater snail</name>
    <dbReference type="NCBI Taxonomy" id="6526"/>
    <lineage>
        <taxon>Eukaryota</taxon>
        <taxon>Metazoa</taxon>
        <taxon>Spiralia</taxon>
        <taxon>Lophotrochozoa</taxon>
        <taxon>Mollusca</taxon>
        <taxon>Gastropoda</taxon>
        <taxon>Heterobranchia</taxon>
        <taxon>Euthyneura</taxon>
        <taxon>Panpulmonata</taxon>
        <taxon>Hygrophila</taxon>
        <taxon>Lymnaeoidea</taxon>
        <taxon>Planorbidae</taxon>
        <taxon>Biomphalaria</taxon>
    </lineage>
</organism>
<dbReference type="GeneID" id="106071454"/>
<dbReference type="Proteomes" id="UP001165740">
    <property type="component" value="Chromosome 2"/>
</dbReference>
<feature type="domain" description="Calcineurin-like phosphoesterase" evidence="6">
    <location>
        <begin position="56"/>
        <end position="250"/>
    </location>
</feature>
<name>A0A9W2ZI62_BIOGL</name>
<dbReference type="OrthoDB" id="5977743at2759"/>
<dbReference type="SUPFAM" id="SSF56300">
    <property type="entry name" value="Metallo-dependent phosphatases"/>
    <property type="match status" value="1"/>
</dbReference>
<comment type="subcellular location">
    <subcellularLocation>
        <location evidence="1">Membrane</location>
        <topology evidence="1">Multi-pass membrane protein</topology>
    </subcellularLocation>
</comment>
<keyword evidence="4 5" id="KW-0472">Membrane</keyword>
<dbReference type="GO" id="GO:0006506">
    <property type="term" value="P:GPI anchor biosynthetic process"/>
    <property type="evidence" value="ECO:0007669"/>
    <property type="project" value="InterPro"/>
</dbReference>
<dbReference type="RefSeq" id="XP_055874685.1">
    <property type="nucleotide sequence ID" value="XM_056018710.1"/>
</dbReference>
<dbReference type="RefSeq" id="XP_055874687.1">
    <property type="nucleotide sequence ID" value="XM_056018712.1"/>
</dbReference>
<evidence type="ECO:0000256" key="5">
    <source>
        <dbReference type="SAM" id="Phobius"/>
    </source>
</evidence>
<evidence type="ECO:0000259" key="6">
    <source>
        <dbReference type="Pfam" id="PF00149"/>
    </source>
</evidence>
<dbReference type="AlphaFoldDB" id="A0A9W2ZI62"/>
<dbReference type="InterPro" id="IPR033308">
    <property type="entry name" value="PGAP5/Cdc1/Ted1"/>
</dbReference>
<dbReference type="Gene3D" id="3.60.21.10">
    <property type="match status" value="1"/>
</dbReference>
<dbReference type="RefSeq" id="XP_055874688.1">
    <property type="nucleotide sequence ID" value="XM_056018713.1"/>
</dbReference>
<accession>A0A9W2ZI62</accession>
<evidence type="ECO:0000313" key="11">
    <source>
        <dbReference type="RefSeq" id="XP_055874688.1"/>
    </source>
</evidence>
<keyword evidence="7" id="KW-1185">Reference proteome</keyword>
<keyword evidence="3 5" id="KW-1133">Transmembrane helix</keyword>
<evidence type="ECO:0000313" key="10">
    <source>
        <dbReference type="RefSeq" id="XP_055874687.1"/>
    </source>
</evidence>